<evidence type="ECO:0000313" key="2">
    <source>
        <dbReference type="Proteomes" id="UP000184520"/>
    </source>
</evidence>
<dbReference type="STRING" id="634436.SAMN05216361_3844"/>
<keyword evidence="2" id="KW-1185">Reference proteome</keyword>
<name>A0A1M5QCV3_9ALTE</name>
<proteinExistence type="predicted"/>
<accession>A0A1M5QCV3</accession>
<dbReference type="Proteomes" id="UP000184520">
    <property type="component" value="Unassembled WGS sequence"/>
</dbReference>
<gene>
    <name evidence="1" type="ORF">SAMN05216361_3844</name>
</gene>
<dbReference type="AlphaFoldDB" id="A0A1M5QCV3"/>
<evidence type="ECO:0000313" key="1">
    <source>
        <dbReference type="EMBL" id="SHH11887.1"/>
    </source>
</evidence>
<protein>
    <submittedName>
        <fullName evidence="1">Uncharacterized protein</fullName>
    </submittedName>
</protein>
<reference evidence="2" key="1">
    <citation type="submission" date="2016-11" db="EMBL/GenBank/DDBJ databases">
        <authorList>
            <person name="Varghese N."/>
            <person name="Submissions S."/>
        </authorList>
    </citation>
    <scope>NUCLEOTIDE SEQUENCE [LARGE SCALE GENOMIC DNA]</scope>
    <source>
        <strain evidence="2">CGMCC 1.8995</strain>
    </source>
</reference>
<dbReference type="EMBL" id="FQWD01000006">
    <property type="protein sequence ID" value="SHH11887.1"/>
    <property type="molecule type" value="Genomic_DNA"/>
</dbReference>
<organism evidence="1 2">
    <name type="scientific">Marisediminitalea aggregata</name>
    <dbReference type="NCBI Taxonomy" id="634436"/>
    <lineage>
        <taxon>Bacteria</taxon>
        <taxon>Pseudomonadati</taxon>
        <taxon>Pseudomonadota</taxon>
        <taxon>Gammaproteobacteria</taxon>
        <taxon>Alteromonadales</taxon>
        <taxon>Alteromonadaceae</taxon>
        <taxon>Marisediminitalea</taxon>
    </lineage>
</organism>
<sequence>MFSCGLFIVTGYRIIALKMHCALQPSSLLLSNPTLDLAIITVKINTLVAYTCIQK</sequence>